<dbReference type="InterPro" id="IPR013046">
    <property type="entry name" value="GpV/Gp45"/>
</dbReference>
<evidence type="ECO:0000313" key="4">
    <source>
        <dbReference type="Proteomes" id="UP000267342"/>
    </source>
</evidence>
<evidence type="ECO:0000259" key="2">
    <source>
        <dbReference type="Pfam" id="PF04717"/>
    </source>
</evidence>
<dbReference type="EMBL" id="AP018933">
    <property type="protein sequence ID" value="BBG31089.1"/>
    <property type="molecule type" value="Genomic_DNA"/>
</dbReference>
<gene>
    <name evidence="3" type="ORF">ZBT109_2357</name>
</gene>
<dbReference type="Gene3D" id="2.40.50.230">
    <property type="entry name" value="Gp5 N-terminal domain"/>
    <property type="match status" value="1"/>
</dbReference>
<evidence type="ECO:0000256" key="1">
    <source>
        <dbReference type="SAM" id="MobiDB-lite"/>
    </source>
</evidence>
<accession>A0A348HHI7</accession>
<dbReference type="InterPro" id="IPR037026">
    <property type="entry name" value="Vgr_OB-fold_dom_sf"/>
</dbReference>
<organism evidence="3 4">
    <name type="scientific">Zymobacter palmae</name>
    <dbReference type="NCBI Taxonomy" id="33074"/>
    <lineage>
        <taxon>Bacteria</taxon>
        <taxon>Pseudomonadati</taxon>
        <taxon>Pseudomonadota</taxon>
        <taxon>Gammaproteobacteria</taxon>
        <taxon>Oceanospirillales</taxon>
        <taxon>Halomonadaceae</taxon>
        <taxon>Zymobacter group</taxon>
        <taxon>Zymobacter</taxon>
    </lineage>
</organism>
<dbReference type="KEGG" id="zpl:ZBT109_2357"/>
<dbReference type="Pfam" id="PF04717">
    <property type="entry name" value="Phage_base_V"/>
    <property type="match status" value="1"/>
</dbReference>
<name>A0A348HHI7_9GAMM</name>
<proteinExistence type="predicted"/>
<dbReference type="NCBIfam" id="TIGR01644">
    <property type="entry name" value="phage_P2_V"/>
    <property type="match status" value="1"/>
</dbReference>
<feature type="region of interest" description="Disordered" evidence="1">
    <location>
        <begin position="226"/>
        <end position="246"/>
    </location>
</feature>
<dbReference type="InterPro" id="IPR006531">
    <property type="entry name" value="Gp5/Vgr_OB"/>
</dbReference>
<protein>
    <submittedName>
        <fullName evidence="3">Phage P2 baseplate assemblyprotein gpV</fullName>
    </submittedName>
</protein>
<keyword evidence="4" id="KW-1185">Reference proteome</keyword>
<dbReference type="RefSeq" id="WP_027706348.1">
    <property type="nucleotide sequence ID" value="NZ_AP018933.1"/>
</dbReference>
<evidence type="ECO:0000313" key="3">
    <source>
        <dbReference type="EMBL" id="BBG31089.1"/>
    </source>
</evidence>
<dbReference type="Proteomes" id="UP000267342">
    <property type="component" value="Chromosome"/>
</dbReference>
<dbReference type="STRING" id="1123510.GCA_000620025_01905"/>
<dbReference type="AlphaFoldDB" id="A0A348HHI7"/>
<feature type="domain" description="Gp5/Type VI secretion system Vgr protein OB-fold" evidence="2">
    <location>
        <begin position="40"/>
        <end position="97"/>
    </location>
</feature>
<sequence>MRSLIERMIQQALSSHVEHLAGVGDALNEVQRQLSNMIRVGVLSAVDPAQGRCRVKHGDCLSPWVRYFMPAAGDVRQARHPSVGEQCLLLNYGGGDSSAQTMALCGLPSDGFPLASVEGHVSATEYPDGLRYQHDSQRKVTDIHYSDGTLHQHDADKKVTLTRFSDGAVQQYDAAAQQMLCQVTSSSIVMDPLSITLTAGGSTLRVDAAGITLNGPMVTHAGINIGNSHVHPNVQKGVAKTDPPEG</sequence>
<dbReference type="OrthoDB" id="4931325at2"/>
<dbReference type="Gene3D" id="6.20.150.10">
    <property type="match status" value="1"/>
</dbReference>
<reference evidence="3 4" key="1">
    <citation type="submission" date="2018-09" db="EMBL/GenBank/DDBJ databases">
        <title>Zymobacter palmae IAM14233 (=T109) whole genome analysis.</title>
        <authorList>
            <person name="Yanase H."/>
        </authorList>
    </citation>
    <scope>NUCLEOTIDE SEQUENCE [LARGE SCALE GENOMIC DNA]</scope>
    <source>
        <strain evidence="3 4">IAM14233</strain>
    </source>
</reference>